<comment type="caution">
    <text evidence="1">The sequence shown here is derived from an EMBL/GenBank/DDBJ whole genome shotgun (WGS) entry which is preliminary data.</text>
</comment>
<dbReference type="Pfam" id="PF17132">
    <property type="entry name" value="Glyco_hydro_106"/>
    <property type="match status" value="1"/>
</dbReference>
<reference evidence="1 2" key="1">
    <citation type="submission" date="2021-01" db="EMBL/GenBank/DDBJ databases">
        <title>Whole genome shotgun sequence of Actinoplanes humidus NBRC 14915.</title>
        <authorList>
            <person name="Komaki H."/>
            <person name="Tamura T."/>
        </authorList>
    </citation>
    <scope>NUCLEOTIDE SEQUENCE [LARGE SCALE GENOMIC DNA]</scope>
    <source>
        <strain evidence="1 2">NBRC 14915</strain>
    </source>
</reference>
<protein>
    <recommendedName>
        <fullName evidence="3">Alpha-L-rhamnosidase-like protein</fullName>
    </recommendedName>
</protein>
<accession>A0ABQ3ZMF3</accession>
<dbReference type="Proteomes" id="UP000603200">
    <property type="component" value="Unassembled WGS sequence"/>
</dbReference>
<name>A0ABQ3ZMF3_9ACTN</name>
<dbReference type="SUPFAM" id="SSF49785">
    <property type="entry name" value="Galactose-binding domain-like"/>
    <property type="match status" value="1"/>
</dbReference>
<evidence type="ECO:0008006" key="3">
    <source>
        <dbReference type="Google" id="ProtNLM"/>
    </source>
</evidence>
<gene>
    <name evidence="1" type="ORF">Ahu01nite_028590</name>
</gene>
<organism evidence="1 2">
    <name type="scientific">Winogradskya humida</name>
    <dbReference type="NCBI Taxonomy" id="113566"/>
    <lineage>
        <taxon>Bacteria</taxon>
        <taxon>Bacillati</taxon>
        <taxon>Actinomycetota</taxon>
        <taxon>Actinomycetes</taxon>
        <taxon>Micromonosporales</taxon>
        <taxon>Micromonosporaceae</taxon>
        <taxon>Winogradskya</taxon>
    </lineage>
</organism>
<proteinExistence type="predicted"/>
<dbReference type="PANTHER" id="PTHR36848:SF2">
    <property type="entry name" value="SECRETED PROTEIN"/>
    <property type="match status" value="1"/>
</dbReference>
<dbReference type="InterPro" id="IPR008979">
    <property type="entry name" value="Galactose-bd-like_sf"/>
</dbReference>
<dbReference type="InterPro" id="IPR053161">
    <property type="entry name" value="Ulvan_degrading_GH"/>
</dbReference>
<keyword evidence="2" id="KW-1185">Reference proteome</keyword>
<evidence type="ECO:0000313" key="2">
    <source>
        <dbReference type="Proteomes" id="UP000603200"/>
    </source>
</evidence>
<dbReference type="PANTHER" id="PTHR36848">
    <property type="entry name" value="DNA-BINDING PROTEIN (PUTATIVE SECRETED PROTEIN)-RELATED"/>
    <property type="match status" value="1"/>
</dbReference>
<dbReference type="Gene3D" id="2.60.120.260">
    <property type="entry name" value="Galactose-binding domain-like"/>
    <property type="match status" value="1"/>
</dbReference>
<evidence type="ECO:0000313" key="1">
    <source>
        <dbReference type="EMBL" id="GIE19757.1"/>
    </source>
</evidence>
<sequence>MRRRTLFALGLGAALPLPSSPGESFEQRFANPGAGTAAKFRWWWPHGLVDPAEIAREVDRIADAGFGGVEIQDVHHSVKEDLDVVGHGWGTPAWLAAVEVALRRAKARGITVDLAMGPCWPTAVPTITPEHPAAAKELVHTVVPFTGSYSGPVSGSIVQVARVVSGAVLDPASVRTLTPANGQLSVDVGEGDWLLFSYAERGSGQQPEAGPHTSPPAYVVDHFGRLGTDAVLSEWNSNILNRTIRALLRDAGGDLFEDSLEIETDWTIWTNRLLVEFRERRGYDLLPYLPVIIQRDEKYPYSFDSVTSNHVRDDYNLTLSDLYHENHLLPLREFAHGLGMQLRVQPYGLQTDAIRSAALLDVPESESLGFKNLDDYRVLASGRDLGGNLLLSCEAAAYANGAYSTSWDKVLQTMGSVFAGGVNQAVLHGFAYSGAVPGAAWPGFAAFSPYNGNGIGYAEAWGPRQPTWRHVPDIAGWFARTQMVLRLGRARTDLVFFRQKGWTATGIGAPWATNDGIPIGWTHGFLSEAALALPRAHVRNGRLAPDGPAYKALILDGDIFRGKEHALTDRAAALISGFARAGLPVIVVGDWSADPRLNDLLARATIVPDMSGIPGALEALGVTRDVVYERSTLMTVRRVDGDTDYYYLANARHAENRKIVDIDHDVWLTARSRKAVPHLLDAWTGRITGLPFTRDGDRIKIRATLKPGQSMLVALKAGKPALPPVRTVADPPTPLTTWDLEVEDWQPTGRSTRRVSLSALAPWSAIPGLEDVSGIGRYRTTIEVPRGLGAYLELGEVFDTCRVRVNDSPLPPADVLNPIVDIGPYVRPGRNTIEVEVATTLLNRLRTTNPAVFGIATRQAYGLIGPVQLRWYRTHFQGA</sequence>
<dbReference type="RefSeq" id="WP_203836962.1">
    <property type="nucleotide sequence ID" value="NZ_BAAATV010000006.1"/>
</dbReference>
<dbReference type="EMBL" id="BOMN01000032">
    <property type="protein sequence ID" value="GIE19757.1"/>
    <property type="molecule type" value="Genomic_DNA"/>
</dbReference>